<organism evidence="2 3">
    <name type="scientific">Botrytis elliptica</name>
    <dbReference type="NCBI Taxonomy" id="278938"/>
    <lineage>
        <taxon>Eukaryota</taxon>
        <taxon>Fungi</taxon>
        <taxon>Dikarya</taxon>
        <taxon>Ascomycota</taxon>
        <taxon>Pezizomycotina</taxon>
        <taxon>Leotiomycetes</taxon>
        <taxon>Helotiales</taxon>
        <taxon>Sclerotiniaceae</taxon>
        <taxon>Botrytis</taxon>
    </lineage>
</organism>
<feature type="region of interest" description="Disordered" evidence="1">
    <location>
        <begin position="452"/>
        <end position="497"/>
    </location>
</feature>
<feature type="compositionally biased region" description="Pro residues" evidence="1">
    <location>
        <begin position="387"/>
        <end position="407"/>
    </location>
</feature>
<keyword evidence="3" id="KW-1185">Reference proteome</keyword>
<feature type="region of interest" description="Disordered" evidence="1">
    <location>
        <begin position="1"/>
        <end position="51"/>
    </location>
</feature>
<gene>
    <name evidence="2" type="ORF">BELL_0661g00080</name>
</gene>
<feature type="compositionally biased region" description="Low complexity" evidence="1">
    <location>
        <begin position="303"/>
        <end position="316"/>
    </location>
</feature>
<feature type="compositionally biased region" description="Basic residues" evidence="1">
    <location>
        <begin position="408"/>
        <end position="420"/>
    </location>
</feature>
<feature type="region of interest" description="Disordered" evidence="1">
    <location>
        <begin position="143"/>
        <end position="194"/>
    </location>
</feature>
<evidence type="ECO:0000256" key="1">
    <source>
        <dbReference type="SAM" id="MobiDB-lite"/>
    </source>
</evidence>
<dbReference type="STRING" id="278938.A0A4Z1JAS2"/>
<protein>
    <submittedName>
        <fullName evidence="2">Uncharacterized protein</fullName>
    </submittedName>
</protein>
<feature type="compositionally biased region" description="Polar residues" evidence="1">
    <location>
        <begin position="1"/>
        <end position="14"/>
    </location>
</feature>
<feature type="compositionally biased region" description="Basic and acidic residues" evidence="1">
    <location>
        <begin position="71"/>
        <end position="116"/>
    </location>
</feature>
<evidence type="ECO:0000313" key="2">
    <source>
        <dbReference type="EMBL" id="TGO70821.1"/>
    </source>
</evidence>
<comment type="caution">
    <text evidence="2">The sequence shown here is derived from an EMBL/GenBank/DDBJ whole genome shotgun (WGS) entry which is preliminary data.</text>
</comment>
<feature type="region of interest" description="Disordered" evidence="1">
    <location>
        <begin position="64"/>
        <end position="126"/>
    </location>
</feature>
<name>A0A4Z1JAS2_9HELO</name>
<feature type="compositionally biased region" description="Low complexity" evidence="1">
    <location>
        <begin position="15"/>
        <end position="32"/>
    </location>
</feature>
<dbReference type="Proteomes" id="UP000297229">
    <property type="component" value="Unassembled WGS sequence"/>
</dbReference>
<feature type="compositionally biased region" description="Basic and acidic residues" evidence="1">
    <location>
        <begin position="143"/>
        <end position="155"/>
    </location>
</feature>
<feature type="compositionally biased region" description="Low complexity" evidence="1">
    <location>
        <begin position="428"/>
        <end position="440"/>
    </location>
</feature>
<sequence>MSRQSRASYNSRPASSYQSVSQQSTTSYSPPSNADSVAATSDLYPSRYDYGRVRESRNVFGKYLTSRGRQARRETKEIDSRKERERIRAEIHRKELEGRYRYEEARRRETSKRKSGEEDEVQEERRVLAIEGNGGWYRYDREREEERRPRREISRTRAASPPPPRQRLQKRNREEERVRQRNNLKREDLRQEGETLRENYRYRGEGLGEENQPLRLFSAWERGFDVQREDTWKWVLGSTYQSKDYPVVPLRDRKGSSPPTPLPRNRPSGPQLHRLAPSSVSSVSSQSSRPPRSSEPQLHRLAPSSVSSQSSRTPRTPRFPQPHPTPQSSQTPRTPRFPQPHPTPQSTQSLPLPDRHRRPAPSRRRHPAPSSPYDTNTLPRTKIEHNSPPPSLPPPSPPSSSPSFPPPRKSHHRHRHRRHPNPNPPEPRSSSRGRSHPPASTHALTIENIARHTGNRHSSINNNPAATKHSRSKHNENKNPSINNTPINNTPTAKERSNFKDRAKNIFSRSSRIRASGKARVKDFVRVGAVVGNAGADAGRLLCKAAAGVADALED</sequence>
<dbReference type="AlphaFoldDB" id="A0A4Z1JAS2"/>
<feature type="compositionally biased region" description="Basic residues" evidence="1">
    <location>
        <begin position="355"/>
        <end position="367"/>
    </location>
</feature>
<feature type="compositionally biased region" description="Low complexity" evidence="1">
    <location>
        <begin position="478"/>
        <end position="492"/>
    </location>
</feature>
<feature type="compositionally biased region" description="Basic and acidic residues" evidence="1">
    <location>
        <begin position="171"/>
        <end position="194"/>
    </location>
</feature>
<feature type="compositionally biased region" description="Polar residues" evidence="1">
    <location>
        <begin position="456"/>
        <end position="465"/>
    </location>
</feature>
<reference evidence="2 3" key="1">
    <citation type="submission" date="2017-12" db="EMBL/GenBank/DDBJ databases">
        <title>Comparative genomics of Botrytis spp.</title>
        <authorList>
            <person name="Valero-Jimenez C.A."/>
            <person name="Tapia P."/>
            <person name="Veloso J."/>
            <person name="Silva-Moreno E."/>
            <person name="Staats M."/>
            <person name="Valdes J.H."/>
            <person name="Van Kan J.A.L."/>
        </authorList>
    </citation>
    <scope>NUCLEOTIDE SEQUENCE [LARGE SCALE GENOMIC DNA]</scope>
    <source>
        <strain evidence="2 3">Be9601</strain>
    </source>
</reference>
<feature type="compositionally biased region" description="Low complexity" evidence="1">
    <location>
        <begin position="277"/>
        <end position="296"/>
    </location>
</feature>
<accession>A0A4Z1JAS2</accession>
<dbReference type="EMBL" id="PQXM01000659">
    <property type="protein sequence ID" value="TGO70821.1"/>
    <property type="molecule type" value="Genomic_DNA"/>
</dbReference>
<feature type="region of interest" description="Disordered" evidence="1">
    <location>
        <begin position="243"/>
        <end position="440"/>
    </location>
</feature>
<evidence type="ECO:0000313" key="3">
    <source>
        <dbReference type="Proteomes" id="UP000297229"/>
    </source>
</evidence>
<proteinExistence type="predicted"/>